<keyword evidence="1" id="KW-0732">Signal</keyword>
<dbReference type="InterPro" id="IPR036116">
    <property type="entry name" value="FN3_sf"/>
</dbReference>
<dbReference type="SUPFAM" id="SSF49899">
    <property type="entry name" value="Concanavalin A-like lectins/glucanases"/>
    <property type="match status" value="1"/>
</dbReference>
<accession>A0ABU9B1U2</accession>
<evidence type="ECO:0000256" key="1">
    <source>
        <dbReference type="SAM" id="SignalP"/>
    </source>
</evidence>
<feature type="domain" description="Fibronectin type-III" evidence="2">
    <location>
        <begin position="390"/>
        <end position="482"/>
    </location>
</feature>
<keyword evidence="4" id="KW-1185">Reference proteome</keyword>
<dbReference type="SUPFAM" id="SSF49265">
    <property type="entry name" value="Fibronectin type III"/>
    <property type="match status" value="1"/>
</dbReference>
<dbReference type="Gene3D" id="2.60.40.10">
    <property type="entry name" value="Immunoglobulins"/>
    <property type="match status" value="1"/>
</dbReference>
<dbReference type="InterPro" id="IPR003961">
    <property type="entry name" value="FN3_dom"/>
</dbReference>
<dbReference type="EMBL" id="JBBUKT010000010">
    <property type="protein sequence ID" value="MEK7953179.1"/>
    <property type="molecule type" value="Genomic_DNA"/>
</dbReference>
<dbReference type="PROSITE" id="PS50853">
    <property type="entry name" value="FN3"/>
    <property type="match status" value="1"/>
</dbReference>
<dbReference type="Pfam" id="PF00041">
    <property type="entry name" value="fn3"/>
    <property type="match status" value="1"/>
</dbReference>
<dbReference type="Proteomes" id="UP001371305">
    <property type="component" value="Unassembled WGS sequence"/>
</dbReference>
<gene>
    <name evidence="3" type="ORF">WKV53_21875</name>
</gene>
<comment type="caution">
    <text evidence="3">The sequence shown here is derived from an EMBL/GenBank/DDBJ whole genome shotgun (WGS) entry which is preliminary data.</text>
</comment>
<feature type="chain" id="PRO_5047142420" evidence="1">
    <location>
        <begin position="21"/>
        <end position="837"/>
    </location>
</feature>
<sequence>MKSKLIPLLALAATVSVAPASVLIQELFDNISTGNATLNGAGSTATSIGLTGAWATNGSTGIYTANNFNVDGATLPGLPSNGGGLGGIWNNVGNWGTSVYATRPLATPINFAADRTIYFSVRLNNPGDTSMGVGLASGSAITSDFVGAGFTWNNAIPIGSSSNIAGNSPFISYGKLDGAQQSGVYGIRAYEAGHPVNAHGLLVGRIKIKATGNDEIDIKRYAPNQTIDNNLTAILWSAHSEVDSAMSATHLLLWMNGQGSGELDAIRFGDTWTDVTGVTLAGTEQPAMSGAAVASITGTGAQASANLFTSAADVYLYWDTVDKGTNAGAWNFVNPLGAKAIGPVSGAITGLLPDTLYYYRFRGVNTVADPDLEGWSEENHSFATAPTGLAITDLEAIPFTTYEVDLFWSDTFATETGFQIQRSPAGANNWVTVATAPPDTTFYTNRHTGLVPNTAYDYRVLAVNAAGTSNPSNVSTITTLPGTPLETKLLINFDGTVDGTTYTLGGGEVDATGTFKANGVPNVSNGVATLNPGNESGPDGFDINPTSLGSLLTQNWVAEALVTYHSTGTTTTTPVILDVQGDCNVRLRDQLDANVLQMFYWNGSSVQQRYATLPPSGVKVHIAYAWDAGSATLTGYVNGVAFGSATAGPFATPDPTTLSFGYFGRTGFEGRGIDGILDAVAFQTGTATVNPATDFLILPDTQNYAGWIAGFGVGGNTGFEVDADGDGLNNGLEAFMGTNPSVSTPGALIPVSKNGTVFTFSHPQASPALADVTGSYEWSQDFVTWYAGDGVAGPGGGVTVSIPTVTPVNGIATVTATASQVMTRVFVRLKAGQILAQ</sequence>
<protein>
    <submittedName>
        <fullName evidence="3">Fibronectin type III domain-containing protein</fullName>
    </submittedName>
</protein>
<evidence type="ECO:0000313" key="3">
    <source>
        <dbReference type="EMBL" id="MEK7953179.1"/>
    </source>
</evidence>
<dbReference type="RefSeq" id="WP_341406942.1">
    <property type="nucleotide sequence ID" value="NZ_JBBUKT010000010.1"/>
</dbReference>
<dbReference type="InterPro" id="IPR013320">
    <property type="entry name" value="ConA-like_dom_sf"/>
</dbReference>
<proteinExistence type="predicted"/>
<feature type="signal peptide" evidence="1">
    <location>
        <begin position="1"/>
        <end position="20"/>
    </location>
</feature>
<evidence type="ECO:0000313" key="4">
    <source>
        <dbReference type="Proteomes" id="UP001371305"/>
    </source>
</evidence>
<dbReference type="InterPro" id="IPR013783">
    <property type="entry name" value="Ig-like_fold"/>
</dbReference>
<dbReference type="Gene3D" id="2.60.120.200">
    <property type="match status" value="1"/>
</dbReference>
<dbReference type="CDD" id="cd00063">
    <property type="entry name" value="FN3"/>
    <property type="match status" value="1"/>
</dbReference>
<evidence type="ECO:0000259" key="2">
    <source>
        <dbReference type="PROSITE" id="PS50853"/>
    </source>
</evidence>
<organism evidence="3 4">
    <name type="scientific">Luteolibacter soli</name>
    <dbReference type="NCBI Taxonomy" id="3135280"/>
    <lineage>
        <taxon>Bacteria</taxon>
        <taxon>Pseudomonadati</taxon>
        <taxon>Verrucomicrobiota</taxon>
        <taxon>Verrucomicrobiia</taxon>
        <taxon>Verrucomicrobiales</taxon>
        <taxon>Verrucomicrobiaceae</taxon>
        <taxon>Luteolibacter</taxon>
    </lineage>
</organism>
<name>A0ABU9B1U2_9BACT</name>
<reference evidence="3 4" key="1">
    <citation type="submission" date="2024-04" db="EMBL/GenBank/DDBJ databases">
        <title>Luteolibacter sp. isolated from soil.</title>
        <authorList>
            <person name="An J."/>
        </authorList>
    </citation>
    <scope>NUCLEOTIDE SEQUENCE [LARGE SCALE GENOMIC DNA]</scope>
    <source>
        <strain evidence="3 4">Y139</strain>
    </source>
</reference>